<dbReference type="PANTHER" id="PTHR12143">
    <property type="entry name" value="PEPTIDE N-GLYCANASE PNGASE -RELATED"/>
    <property type="match status" value="1"/>
</dbReference>
<protein>
    <submittedName>
        <fullName evidence="8">Alpha-mannosidase</fullName>
    </submittedName>
    <submittedName>
        <fullName evidence="9">Glycoside hydrolase family 92 protein</fullName>
    </submittedName>
</protein>
<feature type="compositionally biased region" description="Basic and acidic residues" evidence="4">
    <location>
        <begin position="743"/>
        <end position="753"/>
    </location>
</feature>
<dbReference type="GO" id="GO:0000224">
    <property type="term" value="F:peptide-N4-(N-acetyl-beta-glucosaminyl)asparagine amidase activity"/>
    <property type="evidence" value="ECO:0007669"/>
    <property type="project" value="TreeGrafter"/>
</dbReference>
<dbReference type="Pfam" id="PF17678">
    <property type="entry name" value="Glyco_hydro_92N"/>
    <property type="match status" value="1"/>
</dbReference>
<reference evidence="8" key="2">
    <citation type="submission" date="2017-04" db="EMBL/GenBank/DDBJ databases">
        <title>Complete Genome Sequences of Twelve Strains of a Stable Defined Moderately Diverse Mouse Microbiota 2 (sDMDMm2).</title>
        <authorList>
            <person name="Uchimura Y."/>
            <person name="Wyss M."/>
            <person name="Brugiroux S."/>
            <person name="Limenitakis J.P."/>
            <person name="Stecher B."/>
            <person name="McCoy K.D."/>
            <person name="Macpherson A.J."/>
        </authorList>
    </citation>
    <scope>NUCLEOTIDE SEQUENCE</scope>
    <source>
        <strain evidence="8">I48</strain>
    </source>
</reference>
<dbReference type="NCBIfam" id="TIGR01180">
    <property type="entry name" value="aman2_put"/>
    <property type="match status" value="1"/>
</dbReference>
<name>A0A1C7GUT1_9BACE</name>
<dbReference type="InterPro" id="IPR014718">
    <property type="entry name" value="GH-type_carb-bd"/>
</dbReference>
<dbReference type="Gene3D" id="3.30.2080.10">
    <property type="entry name" value="GH92 mannosidase domain"/>
    <property type="match status" value="1"/>
</dbReference>
<dbReference type="PANTHER" id="PTHR12143:SF43">
    <property type="entry name" value="PUTATIVE-RELATED"/>
    <property type="match status" value="1"/>
</dbReference>
<dbReference type="GO" id="GO:0005975">
    <property type="term" value="P:carbohydrate metabolic process"/>
    <property type="evidence" value="ECO:0007669"/>
    <property type="project" value="InterPro"/>
</dbReference>
<dbReference type="Gene3D" id="1.20.1050.60">
    <property type="entry name" value="alpha-1,2-mannosidase"/>
    <property type="match status" value="1"/>
</dbReference>
<gene>
    <name evidence="8" type="ORF">A4V03_00925</name>
    <name evidence="9" type="ORF">E5353_12335</name>
</gene>
<dbReference type="GO" id="GO:0006516">
    <property type="term" value="P:glycoprotein catabolic process"/>
    <property type="evidence" value="ECO:0007669"/>
    <property type="project" value="TreeGrafter"/>
</dbReference>
<evidence type="ECO:0000256" key="3">
    <source>
        <dbReference type="ARBA" id="ARBA00022837"/>
    </source>
</evidence>
<dbReference type="InterPro" id="IPR012939">
    <property type="entry name" value="Glyco_hydro_92"/>
</dbReference>
<accession>A0A1C7GUT1</accession>
<dbReference type="GeneID" id="82185696"/>
<feature type="region of interest" description="Disordered" evidence="4">
    <location>
        <begin position="739"/>
        <end position="760"/>
    </location>
</feature>
<evidence type="ECO:0000313" key="10">
    <source>
        <dbReference type="Proteomes" id="UP000092631"/>
    </source>
</evidence>
<evidence type="ECO:0000313" key="8">
    <source>
        <dbReference type="EMBL" id="ANU56308.1"/>
    </source>
</evidence>
<evidence type="ECO:0000256" key="2">
    <source>
        <dbReference type="ARBA" id="ARBA00011245"/>
    </source>
</evidence>
<evidence type="ECO:0000256" key="5">
    <source>
        <dbReference type="SAM" id="SignalP"/>
    </source>
</evidence>
<dbReference type="GO" id="GO:0005829">
    <property type="term" value="C:cytosol"/>
    <property type="evidence" value="ECO:0007669"/>
    <property type="project" value="TreeGrafter"/>
</dbReference>
<dbReference type="AlphaFoldDB" id="A0A1C7GUT1"/>
<evidence type="ECO:0000259" key="6">
    <source>
        <dbReference type="Pfam" id="PF07971"/>
    </source>
</evidence>
<feature type="domain" description="Glycosyl hydrolase family 92" evidence="6">
    <location>
        <begin position="265"/>
        <end position="739"/>
    </location>
</feature>
<keyword evidence="9" id="KW-0378">Hydrolase</keyword>
<comment type="cofactor">
    <cofactor evidence="1">
        <name>Ca(2+)</name>
        <dbReference type="ChEBI" id="CHEBI:29108"/>
    </cofactor>
</comment>
<accession>A0A4S2CSW5</accession>
<keyword evidence="3" id="KW-0106">Calcium</keyword>
<dbReference type="InterPro" id="IPR041371">
    <property type="entry name" value="GH92_N"/>
</dbReference>
<dbReference type="Gene3D" id="2.70.98.10">
    <property type="match status" value="1"/>
</dbReference>
<keyword evidence="10" id="KW-1185">Reference proteome</keyword>
<organism evidence="8 10">
    <name type="scientific">Bacteroides caecimuris</name>
    <dbReference type="NCBI Taxonomy" id="1796613"/>
    <lineage>
        <taxon>Bacteria</taxon>
        <taxon>Pseudomonadati</taxon>
        <taxon>Bacteroidota</taxon>
        <taxon>Bacteroidia</taxon>
        <taxon>Bacteroidales</taxon>
        <taxon>Bacteroidaceae</taxon>
        <taxon>Bacteroides</taxon>
    </lineage>
</organism>
<reference evidence="9 11" key="3">
    <citation type="submission" date="2019-04" db="EMBL/GenBank/DDBJ databases">
        <title>Microbes associate with the intestines of laboratory mice.</title>
        <authorList>
            <person name="Navarre W."/>
            <person name="Wong E."/>
            <person name="Huang K."/>
            <person name="Tropini C."/>
            <person name="Ng K."/>
            <person name="Yu B."/>
        </authorList>
    </citation>
    <scope>NUCLEOTIDE SEQUENCE [LARGE SCALE GENOMIC DNA]</scope>
    <source>
        <strain evidence="9 11">NM63_1-25</strain>
    </source>
</reference>
<sequence length="760" mass="86545">MKAHFSFKHLLFLGGAVLYSLQSSAVKNPVDYVSTLVGTQSKFELSTGNTYPATALPWGMNFWTPQTGKMGDGWAYTYNADKIRGFKQTHQPSPWMNDYGQFAIMPITGGLVFDQDRRASWFSHKAEVAKPYYYKVYLADHDVTTELVPTERAAMFRFTYPETKNSYVILDAFDKGSYIKVIPEENKIIGYSTKNSGGVPENFKNYFVVQFDKPFTFTSTVSENRILPNETEAKGNHTGAVIGFATKKGEIVHARVASSFISPEQAELNLKELGNKTFDQLVSSGRNIWNREMGKVEIEDDNIDNLRTFYSCLYRSMLFPRSFYEIDAKGQVMHYSPYNGKVLPGYMFTDTGFWDTFRCLFPFLNLMYPSMNRKMQEGLVNAYKESGFLPEWATPGHRDCMVGNNSASVVADAYIKGLRGYDIETLWEALKHGTNAHLRGTASGRLGYESYNQLGYVANNIGIGQNVARTLEYAYNDWTIYALGKKLGKPADEIEIYKKRAQNYKNVYHPERKLMVGKDDKGVFNPNFDAVDWSGEFCEGNSWHWSFCVFHDPQGLIDLMGGKKEFNTMMDSVFVIPGKLGMESRGMIHEMREMQVMNMGQYAHGNQPIQHMVYLYNYSGEPWKTQYRVREIMDKLYTAAPDGYCGDEDNGQTSAWYVFSALGFYTVCPGTDEYVVGSPLFKSAKLHLENGKTVTIKSDNNQPDYCYIKEMKVNGKPYSRNYLTHDQLTRGANIQFRMSPVPDKQRGTTEKDAPYSLSFE</sequence>
<evidence type="ECO:0000313" key="11">
    <source>
        <dbReference type="Proteomes" id="UP000309566"/>
    </source>
</evidence>
<dbReference type="EMBL" id="SRYX01000048">
    <property type="protein sequence ID" value="TGY31967.1"/>
    <property type="molecule type" value="Genomic_DNA"/>
</dbReference>
<dbReference type="FunFam" id="3.30.2080.10:FF:000001">
    <property type="entry name" value="Alpha-1,2-mannosidase subfamily"/>
    <property type="match status" value="1"/>
</dbReference>
<dbReference type="Proteomes" id="UP000092631">
    <property type="component" value="Chromosome"/>
</dbReference>
<dbReference type="FunFam" id="1.20.1610.10:FF:000001">
    <property type="entry name" value="Putative alpha-1,2-mannosidase"/>
    <property type="match status" value="1"/>
</dbReference>
<evidence type="ECO:0000259" key="7">
    <source>
        <dbReference type="Pfam" id="PF17678"/>
    </source>
</evidence>
<evidence type="ECO:0000313" key="9">
    <source>
        <dbReference type="EMBL" id="TGY31967.1"/>
    </source>
</evidence>
<feature type="signal peptide" evidence="5">
    <location>
        <begin position="1"/>
        <end position="25"/>
    </location>
</feature>
<dbReference type="KEGG" id="bcae:A4V03_00925"/>
<evidence type="ECO:0000256" key="1">
    <source>
        <dbReference type="ARBA" id="ARBA00001913"/>
    </source>
</evidence>
<feature type="chain" id="PRO_5041526102" evidence="5">
    <location>
        <begin position="26"/>
        <end position="760"/>
    </location>
</feature>
<dbReference type="GO" id="GO:0030246">
    <property type="term" value="F:carbohydrate binding"/>
    <property type="evidence" value="ECO:0007669"/>
    <property type="project" value="InterPro"/>
</dbReference>
<dbReference type="EMBL" id="CP015401">
    <property type="protein sequence ID" value="ANU56308.1"/>
    <property type="molecule type" value="Genomic_DNA"/>
</dbReference>
<proteinExistence type="predicted"/>
<reference evidence="10" key="1">
    <citation type="submission" date="2016-04" db="EMBL/GenBank/DDBJ databases">
        <title>Complete Genome Sequences of Twelve Strains of a Stable Defined Moderately Diverse Mouse Microbiota 2 (sDMDMm2).</title>
        <authorList>
            <person name="Uchimura Y."/>
            <person name="Wyss M."/>
            <person name="Brugiroux S."/>
            <person name="Limenitakis J.P."/>
            <person name="Stecher B."/>
            <person name="McCoy K.D."/>
            <person name="Macpherson A.J."/>
        </authorList>
    </citation>
    <scope>NUCLEOTIDE SEQUENCE [LARGE SCALE GENOMIC DNA]</scope>
    <source>
        <strain evidence="10">I48</strain>
    </source>
</reference>
<dbReference type="Proteomes" id="UP000309566">
    <property type="component" value="Unassembled WGS sequence"/>
</dbReference>
<dbReference type="InterPro" id="IPR050883">
    <property type="entry name" value="PNGase"/>
</dbReference>
<dbReference type="InterPro" id="IPR008928">
    <property type="entry name" value="6-hairpin_glycosidase_sf"/>
</dbReference>
<dbReference type="Pfam" id="PF07971">
    <property type="entry name" value="Glyco_hydro_92"/>
    <property type="match status" value="1"/>
</dbReference>
<dbReference type="OrthoDB" id="9762711at2"/>
<evidence type="ECO:0000256" key="4">
    <source>
        <dbReference type="SAM" id="MobiDB-lite"/>
    </source>
</evidence>
<comment type="subunit">
    <text evidence="2">Monomer.</text>
</comment>
<keyword evidence="5" id="KW-0732">Signal</keyword>
<dbReference type="FunFam" id="2.70.98.10:FF:000013">
    <property type="entry name" value="Putative alpha-1,2-mannosidase"/>
    <property type="match status" value="1"/>
</dbReference>
<dbReference type="InterPro" id="IPR005887">
    <property type="entry name" value="GH92_a_mannosidase_put"/>
</dbReference>
<dbReference type="FunFam" id="1.20.1050.60:FF:000001">
    <property type="entry name" value="Putative alpha-1,2-mannosidase"/>
    <property type="match status" value="1"/>
</dbReference>
<dbReference type="Gene3D" id="1.20.1610.10">
    <property type="entry name" value="alpha-1,2-mannosidases domains"/>
    <property type="match status" value="1"/>
</dbReference>
<dbReference type="RefSeq" id="WP_065537598.1">
    <property type="nucleotide sequence ID" value="NZ_CAPDLJ010000015.1"/>
</dbReference>
<feature type="domain" description="Glycosyl hydrolase family 92 N-terminal" evidence="7">
    <location>
        <begin position="32"/>
        <end position="259"/>
    </location>
</feature>
<dbReference type="STRING" id="1796613.A4V03_00925"/>
<dbReference type="SUPFAM" id="SSF48208">
    <property type="entry name" value="Six-hairpin glycosidases"/>
    <property type="match status" value="1"/>
</dbReference>